<dbReference type="EMBL" id="CP036526">
    <property type="protein sequence ID" value="QDT12938.1"/>
    <property type="molecule type" value="Genomic_DNA"/>
</dbReference>
<protein>
    <submittedName>
        <fullName evidence="1">Uncharacterized protein</fullName>
    </submittedName>
</protein>
<sequence>MRSAKSPGNFASRVGGTLRSLERRVEGSISCVLSLRQDQLSLTSLLEPIELAAIADPNFIAAPR</sequence>
<dbReference type="Proteomes" id="UP000319817">
    <property type="component" value="Chromosome"/>
</dbReference>
<reference evidence="1 2" key="1">
    <citation type="submission" date="2019-02" db="EMBL/GenBank/DDBJ databases">
        <title>Deep-cultivation of Planctomycetes and their phenomic and genomic characterization uncovers novel biology.</title>
        <authorList>
            <person name="Wiegand S."/>
            <person name="Jogler M."/>
            <person name="Boedeker C."/>
            <person name="Pinto D."/>
            <person name="Vollmers J."/>
            <person name="Rivas-Marin E."/>
            <person name="Kohn T."/>
            <person name="Peeters S.H."/>
            <person name="Heuer A."/>
            <person name="Rast P."/>
            <person name="Oberbeckmann S."/>
            <person name="Bunk B."/>
            <person name="Jeske O."/>
            <person name="Meyerdierks A."/>
            <person name="Storesund J.E."/>
            <person name="Kallscheuer N."/>
            <person name="Luecker S."/>
            <person name="Lage O.M."/>
            <person name="Pohl T."/>
            <person name="Merkel B.J."/>
            <person name="Hornburger P."/>
            <person name="Mueller R.-W."/>
            <person name="Bruemmer F."/>
            <person name="Labrenz M."/>
            <person name="Spormann A.M."/>
            <person name="Op den Camp H."/>
            <person name="Overmann J."/>
            <person name="Amann R."/>
            <person name="Jetten M.S.M."/>
            <person name="Mascher T."/>
            <person name="Medema M.H."/>
            <person name="Devos D.P."/>
            <person name="Kaster A.-K."/>
            <person name="Ovreas L."/>
            <person name="Rohde M."/>
            <person name="Galperin M.Y."/>
            <person name="Jogler C."/>
        </authorList>
    </citation>
    <scope>NUCLEOTIDE SEQUENCE [LARGE SCALE GENOMIC DNA]</scope>
    <source>
        <strain evidence="1 2">K23_9</strain>
    </source>
</reference>
<organism evidence="1 2">
    <name type="scientific">Stieleria marina</name>
    <dbReference type="NCBI Taxonomy" id="1930275"/>
    <lineage>
        <taxon>Bacteria</taxon>
        <taxon>Pseudomonadati</taxon>
        <taxon>Planctomycetota</taxon>
        <taxon>Planctomycetia</taxon>
        <taxon>Pirellulales</taxon>
        <taxon>Pirellulaceae</taxon>
        <taxon>Stieleria</taxon>
    </lineage>
</organism>
<evidence type="ECO:0000313" key="2">
    <source>
        <dbReference type="Proteomes" id="UP000319817"/>
    </source>
</evidence>
<accession>A0A517P0N9</accession>
<keyword evidence="2" id="KW-1185">Reference proteome</keyword>
<dbReference type="AlphaFoldDB" id="A0A517P0N9"/>
<evidence type="ECO:0000313" key="1">
    <source>
        <dbReference type="EMBL" id="QDT12938.1"/>
    </source>
</evidence>
<gene>
    <name evidence="1" type="ORF">K239x_49530</name>
</gene>
<proteinExistence type="predicted"/>
<name>A0A517P0N9_9BACT</name>